<proteinExistence type="predicted"/>
<accession>A0A1J5SD63</accession>
<dbReference type="AlphaFoldDB" id="A0A1J5SD63"/>
<gene>
    <name evidence="1" type="ORF">GALL_182300</name>
</gene>
<comment type="caution">
    <text evidence="1">The sequence shown here is derived from an EMBL/GenBank/DDBJ whole genome shotgun (WGS) entry which is preliminary data.</text>
</comment>
<protein>
    <submittedName>
        <fullName evidence="1">Uncharacterized protein</fullName>
    </submittedName>
</protein>
<evidence type="ECO:0000313" key="1">
    <source>
        <dbReference type="EMBL" id="OIQ99651.1"/>
    </source>
</evidence>
<name>A0A1J5SD63_9ZZZZ</name>
<sequence length="112" mass="12223">MKLTQIALVAFLGAAVAAPVFAQPGPGMGARAGKAMRYAFNKDNTPGWSLMSAEERSAYHDKMLAAKSYDECKALQDEQHQAMAARAKEQGKTLRGPRRNACDNMKARGFFK</sequence>
<dbReference type="EMBL" id="MLJW01000103">
    <property type="protein sequence ID" value="OIQ99651.1"/>
    <property type="molecule type" value="Genomic_DNA"/>
</dbReference>
<reference evidence="1" key="1">
    <citation type="submission" date="2016-10" db="EMBL/GenBank/DDBJ databases">
        <title>Sequence of Gallionella enrichment culture.</title>
        <authorList>
            <person name="Poehlein A."/>
            <person name="Muehling M."/>
            <person name="Daniel R."/>
        </authorList>
    </citation>
    <scope>NUCLEOTIDE SEQUENCE</scope>
</reference>
<organism evidence="1">
    <name type="scientific">mine drainage metagenome</name>
    <dbReference type="NCBI Taxonomy" id="410659"/>
    <lineage>
        <taxon>unclassified sequences</taxon>
        <taxon>metagenomes</taxon>
        <taxon>ecological metagenomes</taxon>
    </lineage>
</organism>